<dbReference type="GO" id="GO:0003677">
    <property type="term" value="F:DNA binding"/>
    <property type="evidence" value="ECO:0007669"/>
    <property type="project" value="InterPro"/>
</dbReference>
<dbReference type="Pfam" id="PF08220">
    <property type="entry name" value="HTH_DeoR"/>
    <property type="match status" value="1"/>
</dbReference>
<dbReference type="Gene3D" id="3.30.390.60">
    <property type="entry name" value="Heat-inducible transcription repressor hrca homolog, domain 3"/>
    <property type="match status" value="1"/>
</dbReference>
<dbReference type="InterPro" id="IPR023120">
    <property type="entry name" value="WHTH_transcript_rep_HrcA_IDD"/>
</dbReference>
<dbReference type="InterPro" id="IPR002571">
    <property type="entry name" value="HrcA"/>
</dbReference>
<dbReference type="Gene3D" id="1.10.10.10">
    <property type="entry name" value="Winged helix-like DNA-binding domain superfamily/Winged helix DNA-binding domain"/>
    <property type="match status" value="1"/>
</dbReference>
<dbReference type="HAMAP" id="MF_00081">
    <property type="entry name" value="HrcA"/>
    <property type="match status" value="1"/>
</dbReference>
<dbReference type="InterPro" id="IPR036390">
    <property type="entry name" value="WH_DNA-bd_sf"/>
</dbReference>
<comment type="function">
    <text evidence="5 6">Negative regulator of class I heat shock genes (grpE-dnaK-dnaJ and groELS operons). Prevents heat-shock induction of these operons.</text>
</comment>
<dbReference type="AlphaFoldDB" id="A0A7W7VUT3"/>
<evidence type="ECO:0000256" key="1">
    <source>
        <dbReference type="ARBA" id="ARBA00022491"/>
    </source>
</evidence>
<dbReference type="Pfam" id="PF01628">
    <property type="entry name" value="HrcA"/>
    <property type="match status" value="1"/>
</dbReference>
<dbReference type="InterPro" id="IPR029016">
    <property type="entry name" value="GAF-like_dom_sf"/>
</dbReference>
<evidence type="ECO:0000256" key="2">
    <source>
        <dbReference type="ARBA" id="ARBA00023015"/>
    </source>
</evidence>
<organism evidence="10 11">
    <name type="scientific">Kitasatospora kifunensis</name>
    <name type="common">Streptomyces kifunensis</name>
    <dbReference type="NCBI Taxonomy" id="58351"/>
    <lineage>
        <taxon>Bacteria</taxon>
        <taxon>Bacillati</taxon>
        <taxon>Actinomycetota</taxon>
        <taxon>Actinomycetes</taxon>
        <taxon>Kitasatosporales</taxon>
        <taxon>Streptomycetaceae</taxon>
        <taxon>Kitasatospora</taxon>
    </lineage>
</organism>
<evidence type="ECO:0000256" key="4">
    <source>
        <dbReference type="ARBA" id="ARBA00023163"/>
    </source>
</evidence>
<keyword evidence="1 6" id="KW-0678">Repressor</keyword>
<protein>
    <recommendedName>
        <fullName evidence="6">Heat-inducible transcription repressor HrcA</fullName>
    </recommendedName>
</protein>
<comment type="caution">
    <text evidence="10">The sequence shown here is derived from an EMBL/GenBank/DDBJ whole genome shotgun (WGS) entry which is preliminary data.</text>
</comment>
<name>A0A7W7VUT3_KITKI</name>
<feature type="region of interest" description="Disordered" evidence="7">
    <location>
        <begin position="1"/>
        <end position="75"/>
    </location>
</feature>
<dbReference type="EMBL" id="JACHJV010000001">
    <property type="protein sequence ID" value="MBB4923158.1"/>
    <property type="molecule type" value="Genomic_DNA"/>
</dbReference>
<feature type="compositionally biased region" description="Low complexity" evidence="7">
    <location>
        <begin position="16"/>
        <end position="68"/>
    </location>
</feature>
<keyword evidence="4 6" id="KW-0804">Transcription</keyword>
<evidence type="ECO:0000259" key="9">
    <source>
        <dbReference type="Pfam" id="PF08220"/>
    </source>
</evidence>
<dbReference type="InterPro" id="IPR036388">
    <property type="entry name" value="WH-like_DNA-bd_sf"/>
</dbReference>
<dbReference type="SUPFAM" id="SSF55781">
    <property type="entry name" value="GAF domain-like"/>
    <property type="match status" value="1"/>
</dbReference>
<evidence type="ECO:0000313" key="11">
    <source>
        <dbReference type="Proteomes" id="UP000540506"/>
    </source>
</evidence>
<evidence type="ECO:0000256" key="7">
    <source>
        <dbReference type="SAM" id="MobiDB-lite"/>
    </source>
</evidence>
<evidence type="ECO:0000256" key="3">
    <source>
        <dbReference type="ARBA" id="ARBA00023016"/>
    </source>
</evidence>
<gene>
    <name evidence="6" type="primary">hrcA</name>
    <name evidence="10" type="ORF">FHR34_002151</name>
</gene>
<keyword evidence="11" id="KW-1185">Reference proteome</keyword>
<dbReference type="Gene3D" id="3.30.450.40">
    <property type="match status" value="1"/>
</dbReference>
<dbReference type="PANTHER" id="PTHR34824:SF1">
    <property type="entry name" value="HEAT-INDUCIBLE TRANSCRIPTION REPRESSOR HRCA"/>
    <property type="match status" value="1"/>
</dbReference>
<accession>A0A7W7VUT3</accession>
<keyword evidence="2 6" id="KW-0805">Transcription regulation</keyword>
<feature type="domain" description="Heat-inducible transcription repressor HrcA C-terminal" evidence="8">
    <location>
        <begin position="179"/>
        <end position="397"/>
    </location>
</feature>
<dbReference type="RefSeq" id="WP_246559956.1">
    <property type="nucleotide sequence ID" value="NZ_JACHJV010000001.1"/>
</dbReference>
<dbReference type="InterPro" id="IPR001034">
    <property type="entry name" value="DeoR_HTH"/>
</dbReference>
<evidence type="ECO:0000256" key="5">
    <source>
        <dbReference type="ARBA" id="ARBA00055319"/>
    </source>
</evidence>
<keyword evidence="3 6" id="KW-0346">Stress response</keyword>
<proteinExistence type="inferred from homology"/>
<evidence type="ECO:0000259" key="8">
    <source>
        <dbReference type="Pfam" id="PF01628"/>
    </source>
</evidence>
<dbReference type="SUPFAM" id="SSF46785">
    <property type="entry name" value="Winged helix' DNA-binding domain"/>
    <property type="match status" value="1"/>
</dbReference>
<dbReference type="NCBIfam" id="TIGR00331">
    <property type="entry name" value="hrcA"/>
    <property type="match status" value="1"/>
</dbReference>
<dbReference type="Proteomes" id="UP000540506">
    <property type="component" value="Unassembled WGS sequence"/>
</dbReference>
<dbReference type="FunFam" id="1.10.10.10:FF:000049">
    <property type="entry name" value="Heat-inducible transcription repressor HrcA"/>
    <property type="match status" value="1"/>
</dbReference>
<dbReference type="GO" id="GO:0045892">
    <property type="term" value="P:negative regulation of DNA-templated transcription"/>
    <property type="evidence" value="ECO:0007669"/>
    <property type="project" value="UniProtKB-UniRule"/>
</dbReference>
<reference evidence="10 11" key="1">
    <citation type="submission" date="2020-08" db="EMBL/GenBank/DDBJ databases">
        <title>Sequencing the genomes of 1000 actinobacteria strains.</title>
        <authorList>
            <person name="Klenk H.-P."/>
        </authorList>
    </citation>
    <scope>NUCLEOTIDE SEQUENCE [LARGE SCALE GENOMIC DNA]</scope>
    <source>
        <strain evidence="10 11">DSM 41654</strain>
    </source>
</reference>
<dbReference type="PANTHER" id="PTHR34824">
    <property type="entry name" value="HEAT-INDUCIBLE TRANSCRIPTION REPRESSOR HRCA"/>
    <property type="match status" value="1"/>
</dbReference>
<sequence length="414" mass="44352">MFDEPDSESRGTGREPAAGSPPATAATRAQRTAAPRAAAAKAASTRSATGARAAARAGSAPAARPAAGEPGGLEIRQLDERKLSVLRAIVQDYVGTEEPVGSKSLVERHNLGVSPATVRNDMATLEEDGYIQQPHTSAGRIPTDKGYRLFVDRLAEVKPMSAPERRAIRHFLDGAVDLDDVVARTVRLLAQLTRQVAVVQYPSLTRSTVRHIELVALAPAKVMLVLITNTGRVEQRMVDCPGPVRESTLADLRARLNARAGGRRFPDVPSLVEDLPGAFEPADRPIVSTVLSTLFESLVEQNEERIMLAGTANLTRFGHDFPLTIQPVLEALEEHMVLLRLLGETNEAGMTVRIGRENEYEGLNSTSVVSVGYGSGDESVAKLGVIGPTRMDYPGTMGAVRAVARYVGQILAES</sequence>
<feature type="domain" description="HTH deoR-type" evidence="9">
    <location>
        <begin position="110"/>
        <end position="138"/>
    </location>
</feature>
<dbReference type="InterPro" id="IPR021153">
    <property type="entry name" value="HrcA_C"/>
</dbReference>
<evidence type="ECO:0000256" key="6">
    <source>
        <dbReference type="HAMAP-Rule" id="MF_00081"/>
    </source>
</evidence>
<dbReference type="GO" id="GO:0003700">
    <property type="term" value="F:DNA-binding transcription factor activity"/>
    <property type="evidence" value="ECO:0007669"/>
    <property type="project" value="InterPro"/>
</dbReference>
<evidence type="ECO:0000313" key="10">
    <source>
        <dbReference type="EMBL" id="MBB4923158.1"/>
    </source>
</evidence>
<comment type="similarity">
    <text evidence="6">Belongs to the HrcA family.</text>
</comment>